<dbReference type="EMBL" id="NXDM01000093">
    <property type="protein sequence ID" value="PCK76808.1"/>
    <property type="molecule type" value="Genomic_DNA"/>
</dbReference>
<evidence type="ECO:0000256" key="1">
    <source>
        <dbReference type="ARBA" id="ARBA00022448"/>
    </source>
</evidence>
<organism evidence="3 4">
    <name type="scientific">Rhizobium sophoriradicis</name>
    <dbReference type="NCBI Taxonomy" id="1535245"/>
    <lineage>
        <taxon>Bacteria</taxon>
        <taxon>Pseudomonadati</taxon>
        <taxon>Pseudomonadota</taxon>
        <taxon>Alphaproteobacteria</taxon>
        <taxon>Hyphomicrobiales</taxon>
        <taxon>Rhizobiaceae</taxon>
        <taxon>Rhizobium/Agrobacterium group</taxon>
        <taxon>Rhizobium</taxon>
    </lineage>
</organism>
<dbReference type="RefSeq" id="WP_179363957.1">
    <property type="nucleotide sequence ID" value="NZ_NXDM01000093.1"/>
</dbReference>
<keyword evidence="1" id="KW-0813">Transport</keyword>
<evidence type="ECO:0000256" key="2">
    <source>
        <dbReference type="ARBA" id="ARBA00022475"/>
    </source>
</evidence>
<keyword evidence="2" id="KW-1003">Cell membrane</keyword>
<dbReference type="InterPro" id="IPR010290">
    <property type="entry name" value="TM_effector"/>
</dbReference>
<feature type="non-terminal residue" evidence="3">
    <location>
        <position position="62"/>
    </location>
</feature>
<protein>
    <submittedName>
        <fullName evidence="3">MFS transporter</fullName>
    </submittedName>
</protein>
<keyword evidence="2" id="KW-0472">Membrane</keyword>
<gene>
    <name evidence="3" type="ORF">CPT34_33605</name>
</gene>
<dbReference type="Pfam" id="PF05977">
    <property type="entry name" value="MFS_3"/>
    <property type="match status" value="1"/>
</dbReference>
<evidence type="ECO:0000313" key="4">
    <source>
        <dbReference type="Proteomes" id="UP000218807"/>
    </source>
</evidence>
<reference evidence="3 4" key="1">
    <citation type="submission" date="2017-09" db="EMBL/GenBank/DDBJ databases">
        <title>Comparative genomics of rhizobia isolated from Phaseolus vulgaris in China.</title>
        <authorList>
            <person name="Tong W."/>
        </authorList>
    </citation>
    <scope>NUCLEOTIDE SEQUENCE [LARGE SCALE GENOMIC DNA]</scope>
    <source>
        <strain evidence="3 4">L101</strain>
    </source>
</reference>
<name>A0A2A5KIE2_9HYPH</name>
<evidence type="ECO:0000313" key="3">
    <source>
        <dbReference type="EMBL" id="PCK76808.1"/>
    </source>
</evidence>
<accession>A0A2A5KIE2</accession>
<dbReference type="AlphaFoldDB" id="A0A2A5KIE2"/>
<comment type="caution">
    <text evidence="3">The sequence shown here is derived from an EMBL/GenBank/DDBJ whole genome shotgun (WGS) entry which is preliminary data.</text>
</comment>
<dbReference type="Proteomes" id="UP000218807">
    <property type="component" value="Unassembled WGS sequence"/>
</dbReference>
<keyword evidence="4" id="KW-1185">Reference proteome</keyword>
<proteinExistence type="predicted"/>
<sequence length="62" mass="6583">MDPTGERATSGLSAPLKNSTFRSIFFASQLSSLGWLMQTVALSWLMATVSTSDVMVALVQGS</sequence>